<organism evidence="1 2">
    <name type="scientific">Panicum virgatum</name>
    <name type="common">Blackwell switchgrass</name>
    <dbReference type="NCBI Taxonomy" id="38727"/>
    <lineage>
        <taxon>Eukaryota</taxon>
        <taxon>Viridiplantae</taxon>
        <taxon>Streptophyta</taxon>
        <taxon>Embryophyta</taxon>
        <taxon>Tracheophyta</taxon>
        <taxon>Spermatophyta</taxon>
        <taxon>Magnoliopsida</taxon>
        <taxon>Liliopsida</taxon>
        <taxon>Poales</taxon>
        <taxon>Poaceae</taxon>
        <taxon>PACMAD clade</taxon>
        <taxon>Panicoideae</taxon>
        <taxon>Panicodae</taxon>
        <taxon>Paniceae</taxon>
        <taxon>Panicinae</taxon>
        <taxon>Panicum</taxon>
        <taxon>Panicum sect. Hiantes</taxon>
    </lineage>
</organism>
<proteinExistence type="predicted"/>
<keyword evidence="2" id="KW-1185">Reference proteome</keyword>
<gene>
    <name evidence="1" type="ORF">PVAP13_6KG096935</name>
</gene>
<protein>
    <submittedName>
        <fullName evidence="1">Uncharacterized protein</fullName>
    </submittedName>
</protein>
<name>A0A8T0R917_PANVG</name>
<dbReference type="EMBL" id="CM029047">
    <property type="protein sequence ID" value="KAG2582241.1"/>
    <property type="molecule type" value="Genomic_DNA"/>
</dbReference>
<sequence length="36" mass="4170">MMIMPNKMLLLLMTVTVFWTWKRKKIRTTSASGVVG</sequence>
<dbReference type="AlphaFoldDB" id="A0A8T0R917"/>
<reference evidence="1" key="1">
    <citation type="submission" date="2020-05" db="EMBL/GenBank/DDBJ databases">
        <title>WGS assembly of Panicum virgatum.</title>
        <authorList>
            <person name="Lovell J.T."/>
            <person name="Jenkins J."/>
            <person name="Shu S."/>
            <person name="Juenger T.E."/>
            <person name="Schmutz J."/>
        </authorList>
    </citation>
    <scope>NUCLEOTIDE SEQUENCE</scope>
    <source>
        <strain evidence="1">AP13</strain>
    </source>
</reference>
<comment type="caution">
    <text evidence="1">The sequence shown here is derived from an EMBL/GenBank/DDBJ whole genome shotgun (WGS) entry which is preliminary data.</text>
</comment>
<accession>A0A8T0R917</accession>
<dbReference type="Proteomes" id="UP000823388">
    <property type="component" value="Chromosome 6K"/>
</dbReference>
<evidence type="ECO:0000313" key="1">
    <source>
        <dbReference type="EMBL" id="KAG2582241.1"/>
    </source>
</evidence>
<evidence type="ECO:0000313" key="2">
    <source>
        <dbReference type="Proteomes" id="UP000823388"/>
    </source>
</evidence>